<evidence type="ECO:0000313" key="3">
    <source>
        <dbReference type="EMBL" id="NYE82276.1"/>
    </source>
</evidence>
<evidence type="ECO:0000256" key="1">
    <source>
        <dbReference type="ARBA" id="ARBA00007613"/>
    </source>
</evidence>
<dbReference type="SUPFAM" id="SSF56954">
    <property type="entry name" value="Outer membrane efflux proteins (OEP)"/>
    <property type="match status" value="1"/>
</dbReference>
<dbReference type="RefSeq" id="WP_179584981.1">
    <property type="nucleotide sequence ID" value="NZ_JACBYR010000001.1"/>
</dbReference>
<evidence type="ECO:0000313" key="4">
    <source>
        <dbReference type="Proteomes" id="UP000542125"/>
    </source>
</evidence>
<gene>
    <name evidence="3" type="ORF">FHW18_001547</name>
</gene>
<accession>A0A7Y9LN28</accession>
<keyword evidence="4" id="KW-1185">Reference proteome</keyword>
<comment type="caution">
    <text evidence="3">The sequence shown here is derived from an EMBL/GenBank/DDBJ whole genome shotgun (WGS) entry which is preliminary data.</text>
</comment>
<dbReference type="EMBL" id="JACBYR010000001">
    <property type="protein sequence ID" value="NYE82276.1"/>
    <property type="molecule type" value="Genomic_DNA"/>
</dbReference>
<dbReference type="PANTHER" id="PTHR30203">
    <property type="entry name" value="OUTER MEMBRANE CATION EFFLUX PROTEIN"/>
    <property type="match status" value="1"/>
</dbReference>
<dbReference type="PANTHER" id="PTHR30203:SF24">
    <property type="entry name" value="BLR4935 PROTEIN"/>
    <property type="match status" value="1"/>
</dbReference>
<keyword evidence="2" id="KW-0732">Signal</keyword>
<name>A0A7Y9LN28_9BURK</name>
<feature type="chain" id="PRO_5031365558" evidence="2">
    <location>
        <begin position="22"/>
        <end position="414"/>
    </location>
</feature>
<dbReference type="InterPro" id="IPR010131">
    <property type="entry name" value="MdtP/NodT-like"/>
</dbReference>
<dbReference type="Pfam" id="PF02321">
    <property type="entry name" value="OEP"/>
    <property type="match status" value="2"/>
</dbReference>
<feature type="signal peptide" evidence="2">
    <location>
        <begin position="1"/>
        <end position="21"/>
    </location>
</feature>
<evidence type="ECO:0000256" key="2">
    <source>
        <dbReference type="SAM" id="SignalP"/>
    </source>
</evidence>
<dbReference type="Proteomes" id="UP000542125">
    <property type="component" value="Unassembled WGS sequence"/>
</dbReference>
<sequence>MKPITLAFAVWLGFAAPQAMAAQPYTLDQLVSIALTSNAGVRSTAAGVDAARAGITTAGAYPNPEIDYQTGRASARQTGGAAGSLNTLSVTQRIDLPSQRLLRTQIAERTLDATLAGRNVFLTNLIASVKQAYYETLRREAEFRAAEEDLALMQQIYDRVQVRVDVGDAPRGESIRAETELLNAQKNSQSALLRVNRAKSFLRQQVGGGLPLSFAIEGGLGLRAPQIPPLDTLRASMLSINPELRQLRLELERANVAVDYERALNRPTFAIRASTEREPDVQNTRVGLVVSVPLWDRRQGPIAEAAARLIQVRTMVEGREFALSQELESAYQQFQIAAAQVEALESGIVRQAEASLRVSEAAYRFGERGILEYIDAQRVLRVARTDLIAARFDLQLAAIDIERLLAPTSDSGQP</sequence>
<dbReference type="GO" id="GO:0015562">
    <property type="term" value="F:efflux transmembrane transporter activity"/>
    <property type="evidence" value="ECO:0007669"/>
    <property type="project" value="InterPro"/>
</dbReference>
<comment type="similarity">
    <text evidence="1">Belongs to the outer membrane factor (OMF) (TC 1.B.17) family.</text>
</comment>
<proteinExistence type="inferred from homology"/>
<protein>
    <submittedName>
        <fullName evidence="3">Cobalt-zinc-cadmium efflux system outer membrane protein</fullName>
    </submittedName>
</protein>
<dbReference type="InterPro" id="IPR003423">
    <property type="entry name" value="OMP_efflux"/>
</dbReference>
<dbReference type="Gene3D" id="1.20.1600.10">
    <property type="entry name" value="Outer membrane efflux proteins (OEP)"/>
    <property type="match status" value="1"/>
</dbReference>
<organism evidence="3 4">
    <name type="scientific">Pigmentiphaga litoralis</name>
    <dbReference type="NCBI Taxonomy" id="516702"/>
    <lineage>
        <taxon>Bacteria</taxon>
        <taxon>Pseudomonadati</taxon>
        <taxon>Pseudomonadota</taxon>
        <taxon>Betaproteobacteria</taxon>
        <taxon>Burkholderiales</taxon>
        <taxon>Alcaligenaceae</taxon>
        <taxon>Pigmentiphaga</taxon>
    </lineage>
</organism>
<dbReference type="AlphaFoldDB" id="A0A7Y9LN28"/>
<reference evidence="3 4" key="1">
    <citation type="submission" date="2020-07" db="EMBL/GenBank/DDBJ databases">
        <title>Genomic Encyclopedia of Type Strains, Phase IV (KMG-V): Genome sequencing to study the core and pangenomes of soil and plant-associated prokaryotes.</title>
        <authorList>
            <person name="Whitman W."/>
        </authorList>
    </citation>
    <scope>NUCLEOTIDE SEQUENCE [LARGE SCALE GENOMIC DNA]</scope>
    <source>
        <strain evidence="3 4">SAS40</strain>
    </source>
</reference>